<name>A0A2U2HC25_9BURK</name>
<keyword evidence="3" id="KW-1185">Reference proteome</keyword>
<dbReference type="EMBL" id="PXWF02000324">
    <property type="protein sequence ID" value="PWF40447.1"/>
    <property type="molecule type" value="Genomic_DNA"/>
</dbReference>
<organism evidence="2 3">
    <name type="scientific">Massilia glaciei</name>
    <dbReference type="NCBI Taxonomy" id="1524097"/>
    <lineage>
        <taxon>Bacteria</taxon>
        <taxon>Pseudomonadati</taxon>
        <taxon>Pseudomonadota</taxon>
        <taxon>Betaproteobacteria</taxon>
        <taxon>Burkholderiales</taxon>
        <taxon>Oxalobacteraceae</taxon>
        <taxon>Telluria group</taxon>
        <taxon>Massilia</taxon>
    </lineage>
</organism>
<dbReference type="AlphaFoldDB" id="A0A2U2HC25"/>
<reference evidence="2 3" key="1">
    <citation type="submission" date="2018-04" db="EMBL/GenBank/DDBJ databases">
        <title>Massilia violaceinigra sp. nov., a novel purple-pigmented bacterium isolated from Tianshan glacier, Xinjiang, China.</title>
        <authorList>
            <person name="Wang H."/>
        </authorList>
    </citation>
    <scope>NUCLEOTIDE SEQUENCE [LARGE SCALE GENOMIC DNA]</scope>
    <source>
        <strain evidence="2 3">B448-2</strain>
    </source>
</reference>
<dbReference type="Proteomes" id="UP000241421">
    <property type="component" value="Unassembled WGS sequence"/>
</dbReference>
<sequence length="290" mass="29433">MGSRLGCMNPPDQPLDQGPIMNRPSHPSRARGAAARLLRAAVLGALPLLAAPGAAAAVLTFETVANVVTPQLGAGETNYNTGDALRESGFTMRVLNHPTADPADYGLLGVRIDGADPSACVNLRCPGGNGGHYFSIVNDGVFALARADALGFRLASLRFALLAPAGGFSGAGSGQLVLSGVARDGGSVSASMDFGPPDLNGNYGFSYWSLAGAFGDTVLSSLTASACLYDGAGACIADHLLNQNQAQFAIDELRVSVVPEPAGWLMLGLGLGGLALFRRRSAAPPSGAPA</sequence>
<dbReference type="NCBIfam" id="NF038120">
    <property type="entry name" value="PEP_CTERM_QFxxD"/>
    <property type="match status" value="1"/>
</dbReference>
<evidence type="ECO:0000256" key="1">
    <source>
        <dbReference type="SAM" id="MobiDB-lite"/>
    </source>
</evidence>
<dbReference type="OrthoDB" id="8707306at2"/>
<gene>
    <name evidence="2" type="ORF">C7C56_026085</name>
</gene>
<proteinExistence type="predicted"/>
<evidence type="ECO:0000313" key="2">
    <source>
        <dbReference type="EMBL" id="PWF40447.1"/>
    </source>
</evidence>
<evidence type="ECO:0000313" key="3">
    <source>
        <dbReference type="Proteomes" id="UP000241421"/>
    </source>
</evidence>
<accession>A0A2U2HC25</accession>
<protein>
    <submittedName>
        <fullName evidence="2">PEP-CTERM sorting domain-containing protein</fullName>
    </submittedName>
</protein>
<comment type="caution">
    <text evidence="2">The sequence shown here is derived from an EMBL/GenBank/DDBJ whole genome shotgun (WGS) entry which is preliminary data.</text>
</comment>
<feature type="region of interest" description="Disordered" evidence="1">
    <location>
        <begin position="1"/>
        <end position="28"/>
    </location>
</feature>
<dbReference type="NCBIfam" id="TIGR02595">
    <property type="entry name" value="PEP_CTERM"/>
    <property type="match status" value="1"/>
</dbReference>
<dbReference type="InterPro" id="IPR013424">
    <property type="entry name" value="Ice-binding_C"/>
</dbReference>